<evidence type="ECO:0000256" key="5">
    <source>
        <dbReference type="SAM" id="MobiDB-lite"/>
    </source>
</evidence>
<feature type="compositionally biased region" description="Basic residues" evidence="5">
    <location>
        <begin position="597"/>
        <end position="609"/>
    </location>
</feature>
<dbReference type="CDD" id="cd00180">
    <property type="entry name" value="PKc"/>
    <property type="match status" value="1"/>
</dbReference>
<dbReference type="Pfam" id="PF00069">
    <property type="entry name" value="Pkinase"/>
    <property type="match status" value="1"/>
</dbReference>
<dbReference type="InterPro" id="IPR045269">
    <property type="entry name" value="Atg1-like"/>
</dbReference>
<keyword evidence="4" id="KW-0067">ATP-binding</keyword>
<accession>A0AAD9NS53</accession>
<evidence type="ECO:0000313" key="8">
    <source>
        <dbReference type="Proteomes" id="UP001209878"/>
    </source>
</evidence>
<feature type="compositionally biased region" description="Basic and acidic residues" evidence="5">
    <location>
        <begin position="407"/>
        <end position="420"/>
    </location>
</feature>
<feature type="compositionally biased region" description="Acidic residues" evidence="5">
    <location>
        <begin position="421"/>
        <end position="433"/>
    </location>
</feature>
<dbReference type="SUPFAM" id="SSF56112">
    <property type="entry name" value="Protein kinase-like (PK-like)"/>
    <property type="match status" value="1"/>
</dbReference>
<dbReference type="PANTHER" id="PTHR24348">
    <property type="entry name" value="SERINE/THREONINE-PROTEIN KINASE UNC-51-RELATED"/>
    <property type="match status" value="1"/>
</dbReference>
<evidence type="ECO:0000256" key="4">
    <source>
        <dbReference type="ARBA" id="ARBA00022840"/>
    </source>
</evidence>
<dbReference type="GO" id="GO:0005776">
    <property type="term" value="C:autophagosome"/>
    <property type="evidence" value="ECO:0007669"/>
    <property type="project" value="TreeGrafter"/>
</dbReference>
<dbReference type="PANTHER" id="PTHR24348:SF22">
    <property type="entry name" value="NON-SPECIFIC SERINE_THREONINE PROTEIN KINASE"/>
    <property type="match status" value="1"/>
</dbReference>
<feature type="compositionally biased region" description="Polar residues" evidence="5">
    <location>
        <begin position="384"/>
        <end position="397"/>
    </location>
</feature>
<dbReference type="InterPro" id="IPR008271">
    <property type="entry name" value="Ser/Thr_kinase_AS"/>
</dbReference>
<evidence type="ECO:0000256" key="3">
    <source>
        <dbReference type="ARBA" id="ARBA00022777"/>
    </source>
</evidence>
<sequence>MALSAVRNFWRYMSDITTDLPPTMNPDHIFPHKVGPNKNTLHNTDAMNKVETSDNSAINLDLLEKKIRRLVTKLERYGIHLETFVKNDINYGEELGRGGEGIVHRCTVMYHGLPIEAAAKRVLKNTIDAISITLDEIELLCLTQHHIINTTLRVYGVAAVADEVDPSMGQLVIITEVGKMNVLQLYQEQCIPLHVTYDLWARLAAAVYTIHTKKIIHRDLKPENILVMGISREETGQMEKIDFRIIDLGMGRRVFTDKVIKDDIVGTNGYHAPEILLEEPYDFKADIFMLGVTFSVMIQSPVFLKSDNFKKMLHHLHKLKKKHVYGRQMYESVIETELSYYHYNKAISTPIKDMICDMLEDQDSRSITLLQVVERCRQEVNAARKQTNQFMQPSSSPALHDSGIGSEKGDKGVSGKKAESSTDDGSVEEDMERVDEVNTSNEREKAAKVGTRSSSQKAAKTRCHRRSSSVARRSESSAADTPATTLAAGNCSTNYHYLRRSNVNNSAFFQDAGTQAVSPDCELVSGKSPATEAPRSPIPNRKTARTASPRRKTAKSLSPMRRSVKSRSPRRKSMITCSPRRKLVKCRSPRQKPATSPRRKRIFSPRRKPVVSPKQKSVNCISRTLRPRVTSSDQTTDSTLSLCKKRHCYLAFLEDTVHMRIPKRQCRHTVG</sequence>
<feature type="compositionally biased region" description="Basic residues" evidence="5">
    <location>
        <begin position="542"/>
        <end position="554"/>
    </location>
</feature>
<dbReference type="SMART" id="SM00220">
    <property type="entry name" value="S_TKc"/>
    <property type="match status" value="1"/>
</dbReference>
<evidence type="ECO:0000313" key="7">
    <source>
        <dbReference type="EMBL" id="KAK2177459.1"/>
    </source>
</evidence>
<dbReference type="InterPro" id="IPR000719">
    <property type="entry name" value="Prot_kinase_dom"/>
</dbReference>
<dbReference type="AlphaFoldDB" id="A0AAD9NS53"/>
<evidence type="ECO:0000256" key="1">
    <source>
        <dbReference type="ARBA" id="ARBA00022679"/>
    </source>
</evidence>
<feature type="compositionally biased region" description="Low complexity" evidence="5">
    <location>
        <begin position="468"/>
        <end position="479"/>
    </location>
</feature>
<dbReference type="Proteomes" id="UP001209878">
    <property type="component" value="Unassembled WGS sequence"/>
</dbReference>
<evidence type="ECO:0000256" key="2">
    <source>
        <dbReference type="ARBA" id="ARBA00022741"/>
    </source>
</evidence>
<dbReference type="PROSITE" id="PS50011">
    <property type="entry name" value="PROTEIN_KINASE_DOM"/>
    <property type="match status" value="1"/>
</dbReference>
<dbReference type="Gene3D" id="1.10.510.10">
    <property type="entry name" value="Transferase(Phosphotransferase) domain 1"/>
    <property type="match status" value="1"/>
</dbReference>
<dbReference type="EMBL" id="JAODUO010000596">
    <property type="protein sequence ID" value="KAK2177459.1"/>
    <property type="molecule type" value="Genomic_DNA"/>
</dbReference>
<dbReference type="GO" id="GO:0000045">
    <property type="term" value="P:autophagosome assembly"/>
    <property type="evidence" value="ECO:0007669"/>
    <property type="project" value="TreeGrafter"/>
</dbReference>
<name>A0AAD9NS53_RIDPI</name>
<keyword evidence="2" id="KW-0547">Nucleotide-binding</keyword>
<dbReference type="GO" id="GO:0005829">
    <property type="term" value="C:cytosol"/>
    <property type="evidence" value="ECO:0007669"/>
    <property type="project" value="TreeGrafter"/>
</dbReference>
<protein>
    <recommendedName>
        <fullName evidence="6">Protein kinase domain-containing protein</fullName>
    </recommendedName>
</protein>
<dbReference type="GO" id="GO:0005524">
    <property type="term" value="F:ATP binding"/>
    <property type="evidence" value="ECO:0007669"/>
    <property type="project" value="UniProtKB-KW"/>
</dbReference>
<feature type="region of interest" description="Disordered" evidence="5">
    <location>
        <begin position="384"/>
        <end position="488"/>
    </location>
</feature>
<comment type="caution">
    <text evidence="7">The sequence shown here is derived from an EMBL/GenBank/DDBJ whole genome shotgun (WGS) entry which is preliminary data.</text>
</comment>
<keyword evidence="1" id="KW-0808">Transferase</keyword>
<dbReference type="GO" id="GO:0000407">
    <property type="term" value="C:phagophore assembly site"/>
    <property type="evidence" value="ECO:0007669"/>
    <property type="project" value="TreeGrafter"/>
</dbReference>
<dbReference type="GO" id="GO:0016020">
    <property type="term" value="C:membrane"/>
    <property type="evidence" value="ECO:0007669"/>
    <property type="project" value="TreeGrafter"/>
</dbReference>
<dbReference type="GO" id="GO:0004674">
    <property type="term" value="F:protein serine/threonine kinase activity"/>
    <property type="evidence" value="ECO:0007669"/>
    <property type="project" value="InterPro"/>
</dbReference>
<gene>
    <name evidence="7" type="ORF">NP493_597g03007</name>
</gene>
<feature type="region of interest" description="Disordered" evidence="5">
    <location>
        <begin position="520"/>
        <end position="617"/>
    </location>
</feature>
<proteinExistence type="predicted"/>
<evidence type="ECO:0000259" key="6">
    <source>
        <dbReference type="PROSITE" id="PS50011"/>
    </source>
</evidence>
<reference evidence="7" key="1">
    <citation type="journal article" date="2023" name="Mol. Biol. Evol.">
        <title>Third-Generation Sequencing Reveals the Adaptive Role of the Epigenome in Three Deep-Sea Polychaetes.</title>
        <authorList>
            <person name="Perez M."/>
            <person name="Aroh O."/>
            <person name="Sun Y."/>
            <person name="Lan Y."/>
            <person name="Juniper S.K."/>
            <person name="Young C.R."/>
            <person name="Angers B."/>
            <person name="Qian P.Y."/>
        </authorList>
    </citation>
    <scope>NUCLEOTIDE SEQUENCE</scope>
    <source>
        <strain evidence="7">R07B-5</strain>
    </source>
</reference>
<feature type="domain" description="Protein kinase" evidence="6">
    <location>
        <begin position="89"/>
        <end position="391"/>
    </location>
</feature>
<organism evidence="7 8">
    <name type="scientific">Ridgeia piscesae</name>
    <name type="common">Tubeworm</name>
    <dbReference type="NCBI Taxonomy" id="27915"/>
    <lineage>
        <taxon>Eukaryota</taxon>
        <taxon>Metazoa</taxon>
        <taxon>Spiralia</taxon>
        <taxon>Lophotrochozoa</taxon>
        <taxon>Annelida</taxon>
        <taxon>Polychaeta</taxon>
        <taxon>Sedentaria</taxon>
        <taxon>Canalipalpata</taxon>
        <taxon>Sabellida</taxon>
        <taxon>Siboglinidae</taxon>
        <taxon>Ridgeia</taxon>
    </lineage>
</organism>
<dbReference type="GO" id="GO:0010506">
    <property type="term" value="P:regulation of autophagy"/>
    <property type="evidence" value="ECO:0007669"/>
    <property type="project" value="InterPro"/>
</dbReference>
<dbReference type="InterPro" id="IPR011009">
    <property type="entry name" value="Kinase-like_dom_sf"/>
</dbReference>
<keyword evidence="3" id="KW-0418">Kinase</keyword>
<feature type="compositionally biased region" description="Basic residues" evidence="5">
    <location>
        <begin position="562"/>
        <end position="590"/>
    </location>
</feature>
<dbReference type="PROSITE" id="PS00108">
    <property type="entry name" value="PROTEIN_KINASE_ST"/>
    <property type="match status" value="1"/>
</dbReference>
<keyword evidence="8" id="KW-1185">Reference proteome</keyword>